<proteinExistence type="predicted"/>
<accession>A0A9W7CRC1</accession>
<feature type="compositionally biased region" description="Gly residues" evidence="1">
    <location>
        <begin position="65"/>
        <end position="74"/>
    </location>
</feature>
<dbReference type="Proteomes" id="UP001165121">
    <property type="component" value="Unassembled WGS sequence"/>
</dbReference>
<dbReference type="EMBL" id="BSXT01001000">
    <property type="protein sequence ID" value="GMF37332.1"/>
    <property type="molecule type" value="Genomic_DNA"/>
</dbReference>
<organism evidence="2 3">
    <name type="scientific">Phytophthora fragariaefolia</name>
    <dbReference type="NCBI Taxonomy" id="1490495"/>
    <lineage>
        <taxon>Eukaryota</taxon>
        <taxon>Sar</taxon>
        <taxon>Stramenopiles</taxon>
        <taxon>Oomycota</taxon>
        <taxon>Peronosporomycetes</taxon>
        <taxon>Peronosporales</taxon>
        <taxon>Peronosporaceae</taxon>
        <taxon>Phytophthora</taxon>
    </lineage>
</organism>
<feature type="region of interest" description="Disordered" evidence="1">
    <location>
        <begin position="1"/>
        <end position="74"/>
    </location>
</feature>
<sequence>MLLDGHKTREGAPASRPGKKRRCIAQESCGGDGDGGDDNDGGGGDSGDGSDGGDGGEADTNVNNDGGGVAGGDN</sequence>
<evidence type="ECO:0000313" key="3">
    <source>
        <dbReference type="Proteomes" id="UP001165121"/>
    </source>
</evidence>
<reference evidence="2" key="1">
    <citation type="submission" date="2023-04" db="EMBL/GenBank/DDBJ databases">
        <title>Phytophthora fragariaefolia NBRC 109709.</title>
        <authorList>
            <person name="Ichikawa N."/>
            <person name="Sato H."/>
            <person name="Tonouchi N."/>
        </authorList>
    </citation>
    <scope>NUCLEOTIDE SEQUENCE</scope>
    <source>
        <strain evidence="2">NBRC 109709</strain>
    </source>
</reference>
<gene>
    <name evidence="2" type="ORF">Pfra01_001043800</name>
</gene>
<evidence type="ECO:0000256" key="1">
    <source>
        <dbReference type="SAM" id="MobiDB-lite"/>
    </source>
</evidence>
<protein>
    <submittedName>
        <fullName evidence="2">Unnamed protein product</fullName>
    </submittedName>
</protein>
<evidence type="ECO:0000313" key="2">
    <source>
        <dbReference type="EMBL" id="GMF37332.1"/>
    </source>
</evidence>
<name>A0A9W7CRC1_9STRA</name>
<keyword evidence="3" id="KW-1185">Reference proteome</keyword>
<comment type="caution">
    <text evidence="2">The sequence shown here is derived from an EMBL/GenBank/DDBJ whole genome shotgun (WGS) entry which is preliminary data.</text>
</comment>
<dbReference type="AlphaFoldDB" id="A0A9W7CRC1"/>
<feature type="compositionally biased region" description="Gly residues" evidence="1">
    <location>
        <begin position="41"/>
        <end position="55"/>
    </location>
</feature>
<feature type="compositionally biased region" description="Basic and acidic residues" evidence="1">
    <location>
        <begin position="1"/>
        <end position="10"/>
    </location>
</feature>